<accession>A0A286UQR3</accession>
<protein>
    <submittedName>
        <fullName evidence="2">Uncharacterized protein</fullName>
    </submittedName>
</protein>
<feature type="region of interest" description="Disordered" evidence="1">
    <location>
        <begin position="1"/>
        <end position="85"/>
    </location>
</feature>
<feature type="compositionally biased region" description="Polar residues" evidence="1">
    <location>
        <begin position="23"/>
        <end position="35"/>
    </location>
</feature>
<proteinExistence type="predicted"/>
<dbReference type="OrthoDB" id="21648at2759"/>
<dbReference type="STRING" id="2282107.A0A286UQR3"/>
<gene>
    <name evidence="2" type="ORF">PNOK_0186900</name>
</gene>
<evidence type="ECO:0000313" key="2">
    <source>
        <dbReference type="EMBL" id="PAV21912.1"/>
    </source>
</evidence>
<feature type="compositionally biased region" description="Basic and acidic residues" evidence="1">
    <location>
        <begin position="59"/>
        <end position="71"/>
    </location>
</feature>
<evidence type="ECO:0000313" key="3">
    <source>
        <dbReference type="Proteomes" id="UP000217199"/>
    </source>
</evidence>
<reference evidence="2 3" key="1">
    <citation type="journal article" date="2017" name="Mol. Ecol.">
        <title>Comparative and population genomic landscape of Phellinus noxius: A hypervariable fungus causing root rot in trees.</title>
        <authorList>
            <person name="Chung C.L."/>
            <person name="Lee T.J."/>
            <person name="Akiba M."/>
            <person name="Lee H.H."/>
            <person name="Kuo T.H."/>
            <person name="Liu D."/>
            <person name="Ke H.M."/>
            <person name="Yokoi T."/>
            <person name="Roa M.B."/>
            <person name="Lu M.J."/>
            <person name="Chang Y.Y."/>
            <person name="Ann P.J."/>
            <person name="Tsai J.N."/>
            <person name="Chen C.Y."/>
            <person name="Tzean S.S."/>
            <person name="Ota Y."/>
            <person name="Hattori T."/>
            <person name="Sahashi N."/>
            <person name="Liou R.F."/>
            <person name="Kikuchi T."/>
            <person name="Tsai I.J."/>
        </authorList>
    </citation>
    <scope>NUCLEOTIDE SEQUENCE [LARGE SCALE GENOMIC DNA]</scope>
    <source>
        <strain evidence="2 3">FFPRI411160</strain>
    </source>
</reference>
<name>A0A286UQR3_9AGAM</name>
<feature type="region of interest" description="Disordered" evidence="1">
    <location>
        <begin position="671"/>
        <end position="702"/>
    </location>
</feature>
<dbReference type="Proteomes" id="UP000217199">
    <property type="component" value="Unassembled WGS sequence"/>
</dbReference>
<sequence>MGMARQTRSANGHIEPIEDENEQLNNALDNKTNLSSKKRKRNSIPEIDDAVTIKQSRTGTEELTTREDNNKQEANSTLPLSGDLPLNDDDAQKILDILDMVDTQGLLDRVFPLDDVLGVRSTSASTSKTPANTYSLRTLLTEARDHTLRICKSAVKHLYPLSSQPRSKMSPIALQQRQFCELALSLLEQASFRNTNALSLDIESVLSDRKSEVDGQSESSRTKYALVQKLPTGELWTSLNTDFVDSDDKPLTDLGTGYAQLAAILPSSSSSKPVPTFGDLHSGKKQNSLYKPPTSRRISCGTFLDYGPYASFAPTFDNDGGDIGQLGVSSVLWRGHEKSQAREKARILKERMQQKLAQQAQNIPEPVDAMEVDSIDTGANEFERMKDRRKELIERTVGIDESRAVLDTFDALDREEQLEMLLQLNARALLRLNELQRERLCSIKGNSTDIKIGSEEWNLAEKIMDSLVMIASLRPRKPDGSTSALIPSSSTLHALHGILPSQPSQGWYGTLSENRGLAVRDDTTILVKPTNQTSTTTSAPVPAPVPQTPASTYSPYTNYSQYRPGASLYATPGQTSNYYPNTYYSNTPQAQKGTSVLRSRLGTPTPNTVPTSITGSTYSPYSSAYNATNPIRAVANTVSTPIKTSANGWATTTSMASALASTGYALPPHMRTIGSQPPMSPLSTQNYTLASHASTPTPSSNA</sequence>
<feature type="compositionally biased region" description="Polar residues" evidence="1">
    <location>
        <begin position="673"/>
        <end position="702"/>
    </location>
</feature>
<dbReference type="InParanoid" id="A0A286UQR3"/>
<feature type="compositionally biased region" description="Polar residues" evidence="1">
    <location>
        <begin position="1"/>
        <end position="10"/>
    </location>
</feature>
<organism evidence="2 3">
    <name type="scientific">Pyrrhoderma noxium</name>
    <dbReference type="NCBI Taxonomy" id="2282107"/>
    <lineage>
        <taxon>Eukaryota</taxon>
        <taxon>Fungi</taxon>
        <taxon>Dikarya</taxon>
        <taxon>Basidiomycota</taxon>
        <taxon>Agaricomycotina</taxon>
        <taxon>Agaricomycetes</taxon>
        <taxon>Hymenochaetales</taxon>
        <taxon>Hymenochaetaceae</taxon>
        <taxon>Pyrrhoderma</taxon>
    </lineage>
</organism>
<feature type="region of interest" description="Disordered" evidence="1">
    <location>
        <begin position="531"/>
        <end position="556"/>
    </location>
</feature>
<dbReference type="AlphaFoldDB" id="A0A286UQR3"/>
<keyword evidence="3" id="KW-1185">Reference proteome</keyword>
<evidence type="ECO:0000256" key="1">
    <source>
        <dbReference type="SAM" id="MobiDB-lite"/>
    </source>
</evidence>
<dbReference type="EMBL" id="NBII01000002">
    <property type="protein sequence ID" value="PAV21912.1"/>
    <property type="molecule type" value="Genomic_DNA"/>
</dbReference>
<comment type="caution">
    <text evidence="2">The sequence shown here is derived from an EMBL/GenBank/DDBJ whole genome shotgun (WGS) entry which is preliminary data.</text>
</comment>